<organism evidence="11 12">
    <name type="scientific">Mycobacterium simiae</name>
    <name type="common">Mycobacterium habana</name>
    <dbReference type="NCBI Taxonomy" id="1784"/>
    <lineage>
        <taxon>Bacteria</taxon>
        <taxon>Bacillati</taxon>
        <taxon>Actinomycetota</taxon>
        <taxon>Actinomycetes</taxon>
        <taxon>Mycobacteriales</taxon>
        <taxon>Mycobacteriaceae</taxon>
        <taxon>Mycobacterium</taxon>
        <taxon>Mycobacterium simiae complex</taxon>
    </lineage>
</organism>
<dbReference type="InterPro" id="IPR036890">
    <property type="entry name" value="HATPase_C_sf"/>
</dbReference>
<comment type="caution">
    <text evidence="11">The sequence shown here is derived from an EMBL/GenBank/DDBJ whole genome shotgun (WGS) entry which is preliminary data.</text>
</comment>
<evidence type="ECO:0000256" key="1">
    <source>
        <dbReference type="ARBA" id="ARBA00004651"/>
    </source>
</evidence>
<dbReference type="AlphaFoldDB" id="A0A5B1BUT9"/>
<feature type="transmembrane region" description="Helical" evidence="9">
    <location>
        <begin position="21"/>
        <end position="41"/>
    </location>
</feature>
<evidence type="ECO:0000256" key="4">
    <source>
        <dbReference type="ARBA" id="ARBA00022692"/>
    </source>
</evidence>
<dbReference type="EMBL" id="VTZN01000013">
    <property type="protein sequence ID" value="KAA1251505.1"/>
    <property type="molecule type" value="Genomic_DNA"/>
</dbReference>
<dbReference type="GO" id="GO:0000160">
    <property type="term" value="P:phosphorelay signal transduction system"/>
    <property type="evidence" value="ECO:0007669"/>
    <property type="project" value="UniProtKB-KW"/>
</dbReference>
<evidence type="ECO:0000256" key="7">
    <source>
        <dbReference type="ARBA" id="ARBA00023012"/>
    </source>
</evidence>
<name>A0A5B1BUT9_MYCSI</name>
<keyword evidence="3" id="KW-0808">Transferase</keyword>
<keyword evidence="12" id="KW-1185">Reference proteome</keyword>
<dbReference type="GO" id="GO:0005886">
    <property type="term" value="C:plasma membrane"/>
    <property type="evidence" value="ECO:0007669"/>
    <property type="project" value="UniProtKB-SubCell"/>
</dbReference>
<keyword evidence="4 9" id="KW-0812">Transmembrane</keyword>
<dbReference type="Pfam" id="PF02518">
    <property type="entry name" value="HATPase_c"/>
    <property type="match status" value="1"/>
</dbReference>
<dbReference type="Proteomes" id="UP000324701">
    <property type="component" value="Unassembled WGS sequence"/>
</dbReference>
<evidence type="ECO:0000256" key="8">
    <source>
        <dbReference type="ARBA" id="ARBA00023136"/>
    </source>
</evidence>
<keyword evidence="6 9" id="KW-1133">Transmembrane helix</keyword>
<evidence type="ECO:0000313" key="12">
    <source>
        <dbReference type="Proteomes" id="UP000324701"/>
    </source>
</evidence>
<evidence type="ECO:0000256" key="3">
    <source>
        <dbReference type="ARBA" id="ARBA00022679"/>
    </source>
</evidence>
<comment type="subcellular location">
    <subcellularLocation>
        <location evidence="1">Cell membrane</location>
        <topology evidence="1">Multi-pass membrane protein</topology>
    </subcellularLocation>
</comment>
<dbReference type="InterPro" id="IPR003594">
    <property type="entry name" value="HATPase_dom"/>
</dbReference>
<accession>A0A5B1BUT9</accession>
<dbReference type="CDD" id="cd16917">
    <property type="entry name" value="HATPase_UhpB-NarQ-NarX-like"/>
    <property type="match status" value="1"/>
</dbReference>
<gene>
    <name evidence="11" type="ORF">F0Q45_03985</name>
</gene>
<dbReference type="GO" id="GO:0016301">
    <property type="term" value="F:kinase activity"/>
    <property type="evidence" value="ECO:0007669"/>
    <property type="project" value="UniProtKB-KW"/>
</dbReference>
<dbReference type="OrthoDB" id="5243952at2"/>
<reference evidence="11 12" key="1">
    <citation type="submission" date="2019-09" db="EMBL/GenBank/DDBJ databases">
        <title>Report of infection by Mycobacterium simiae a patient suffering from pulmonary tuberculosis.</title>
        <authorList>
            <person name="Mohanty P.S."/>
            <person name="Bansal A.K."/>
            <person name="Singh H."/>
            <person name="Sharma S."/>
            <person name="Patil S.A."/>
            <person name="Upadhaya P."/>
            <person name="Singh P.K."/>
            <person name="Kumar D."/>
            <person name="Kumar S."/>
            <person name="Singh R.K."/>
            <person name="Chaudhary B."/>
        </authorList>
    </citation>
    <scope>NUCLEOTIDE SEQUENCE [LARGE SCALE GENOMIC DNA]</scope>
    <source>
        <strain evidence="11 12">JAL-560-SIM</strain>
    </source>
</reference>
<dbReference type="InterPro" id="IPR050482">
    <property type="entry name" value="Sensor_HK_TwoCompSys"/>
</dbReference>
<keyword evidence="7" id="KW-0902">Two-component regulatory system</keyword>
<evidence type="ECO:0000256" key="5">
    <source>
        <dbReference type="ARBA" id="ARBA00022777"/>
    </source>
</evidence>
<evidence type="ECO:0000256" key="6">
    <source>
        <dbReference type="ARBA" id="ARBA00022989"/>
    </source>
</evidence>
<evidence type="ECO:0000256" key="2">
    <source>
        <dbReference type="ARBA" id="ARBA00022475"/>
    </source>
</evidence>
<feature type="transmembrane region" description="Helical" evidence="9">
    <location>
        <begin position="53"/>
        <end position="73"/>
    </location>
</feature>
<dbReference type="PANTHER" id="PTHR24421:SF37">
    <property type="entry name" value="SENSOR HISTIDINE KINASE NARS"/>
    <property type="match status" value="1"/>
</dbReference>
<keyword evidence="5 11" id="KW-0418">Kinase</keyword>
<dbReference type="SMART" id="SM00387">
    <property type="entry name" value="HATPase_c"/>
    <property type="match status" value="1"/>
</dbReference>
<dbReference type="RefSeq" id="WP_149652689.1">
    <property type="nucleotide sequence ID" value="NZ_VTZN01000013.1"/>
</dbReference>
<feature type="transmembrane region" description="Helical" evidence="9">
    <location>
        <begin position="110"/>
        <end position="127"/>
    </location>
</feature>
<dbReference type="PANTHER" id="PTHR24421">
    <property type="entry name" value="NITRATE/NITRITE SENSOR PROTEIN NARX-RELATED"/>
    <property type="match status" value="1"/>
</dbReference>
<dbReference type="SUPFAM" id="SSF55874">
    <property type="entry name" value="ATPase domain of HSP90 chaperone/DNA topoisomerase II/histidine kinase"/>
    <property type="match status" value="1"/>
</dbReference>
<protein>
    <submittedName>
        <fullName evidence="11">Sensor histidine kinase</fullName>
    </submittedName>
</protein>
<evidence type="ECO:0000313" key="11">
    <source>
        <dbReference type="EMBL" id="KAA1251505.1"/>
    </source>
</evidence>
<feature type="domain" description="Histidine kinase/HSP90-like ATPase" evidence="10">
    <location>
        <begin position="310"/>
        <end position="406"/>
    </location>
</feature>
<evidence type="ECO:0000256" key="9">
    <source>
        <dbReference type="SAM" id="Phobius"/>
    </source>
</evidence>
<sequence length="406" mass="43770">MAITSDVELQRVRKLHQLRSYRIVSVLRIGVLAFVVAAMIVGTPQHEWTQQTVLVAGYALASLLALALAFSPAPRRLGARETVGVGRCEPLTFTAIDLVALTGLQLLSAHGFYPLLIMTLLPLLAGIDVSSRRAVVVLIFALAGFAIAGVHDGVLLGASGWDDTVFLFSLYAFLCATALVVVRTEERHVRSVAGLSALREELLAQTMTASEVLQRRIAEAIHDGPLQDVLAARQEVVELKTAWPEDDRVQRALAGLHTASERLRQATFELHPAVLEQVGLGAAVEQLAALTARRSGIEISTDIDYPIRSEIDPIVFGVARELLSNVAQHSRARHASVTLRITDQVCVLEVSDDGLGITGDTMARRLGEGHIGLASHRARVDAAGGTFVFLDTPAGTHVRVKLPLQR</sequence>
<feature type="transmembrane region" description="Helical" evidence="9">
    <location>
        <begin position="164"/>
        <end position="182"/>
    </location>
</feature>
<keyword evidence="8 9" id="KW-0472">Membrane</keyword>
<feature type="transmembrane region" description="Helical" evidence="9">
    <location>
        <begin position="85"/>
        <end position="104"/>
    </location>
</feature>
<keyword evidence="2" id="KW-1003">Cell membrane</keyword>
<evidence type="ECO:0000259" key="10">
    <source>
        <dbReference type="SMART" id="SM00387"/>
    </source>
</evidence>
<proteinExistence type="predicted"/>
<feature type="transmembrane region" description="Helical" evidence="9">
    <location>
        <begin position="134"/>
        <end position="158"/>
    </location>
</feature>
<dbReference type="Gene3D" id="3.30.565.10">
    <property type="entry name" value="Histidine kinase-like ATPase, C-terminal domain"/>
    <property type="match status" value="1"/>
</dbReference>